<sequence>MKKTYILDTNVLLQTPNAIYAFGDNDVVIPEVVLEELDKFKKEANEIGANARQTARMLDALRNSGDLTRGVPLPGGGNLRLELNFRDIVLPEGWHSDKADNRILKVCKGLSERHETAILVSKDIFQRIKCDLIGVQAQDFRNEQVTAPDDGYTGRVSLYAPAKKINEFYKKGYLDLKYISAVDGETGEEKPPELTVNEFVMLTNIESAKNTALGRYDGEKVVALKYMEERPFGVKARNVGQKFMQEALMMSCDDIPLVIVKGAAGTAKTFFALAVGLHKVMVQKDKQYRKILVCRPNVKFDEDIGFLPGSETEKLAPFMRSVIDNLEILLDSDEFERYKNESELRDKVDELFHRNIITTEAIAYIRGRSIQKNWVIIDEAQNLTPKQVKGIITRAGRGTKIVLIGDPDQIDHPYLDSRTNGLCYAAERMKGSRYCCQIAMNDDECERSPLAFDSAVRMNTIP</sequence>
<keyword evidence="1" id="KW-0547">Nucleotide-binding</keyword>
<reference evidence="5 6" key="1">
    <citation type="submission" date="2016-11" db="EMBL/GenBank/DDBJ databases">
        <authorList>
            <person name="Jaros S."/>
            <person name="Januszkiewicz K."/>
            <person name="Wedrychowicz H."/>
        </authorList>
    </citation>
    <scope>NUCLEOTIDE SEQUENCE [LARGE SCALE GENOMIC DNA]</scope>
    <source>
        <strain evidence="5 6">DSM 10068</strain>
    </source>
</reference>
<accession>A0A1M5Z9Q5</accession>
<dbReference type="AlphaFoldDB" id="A0A1M5Z9Q5"/>
<dbReference type="GO" id="GO:0005524">
    <property type="term" value="F:ATP binding"/>
    <property type="evidence" value="ECO:0007669"/>
    <property type="project" value="UniProtKB-KW"/>
</dbReference>
<comment type="similarity">
    <text evidence="3">In the N-terminal section; belongs to the PINc/VapC protein family.</text>
</comment>
<dbReference type="Gene3D" id="3.40.50.1010">
    <property type="entry name" value="5'-nuclease"/>
    <property type="match status" value="1"/>
</dbReference>
<evidence type="ECO:0000256" key="2">
    <source>
        <dbReference type="ARBA" id="ARBA00022840"/>
    </source>
</evidence>
<dbReference type="RefSeq" id="WP_073081816.1">
    <property type="nucleotide sequence ID" value="NZ_FQXV01000015.1"/>
</dbReference>
<dbReference type="Pfam" id="PF13638">
    <property type="entry name" value="PIN_4"/>
    <property type="match status" value="1"/>
</dbReference>
<keyword evidence="2" id="KW-0067">ATP-binding</keyword>
<proteinExistence type="inferred from homology"/>
<dbReference type="EMBL" id="FQXV01000015">
    <property type="protein sequence ID" value="SHI20965.1"/>
    <property type="molecule type" value="Genomic_DNA"/>
</dbReference>
<dbReference type="InterPro" id="IPR003714">
    <property type="entry name" value="PhoH"/>
</dbReference>
<evidence type="ECO:0000259" key="4">
    <source>
        <dbReference type="SMART" id="SM00670"/>
    </source>
</evidence>
<keyword evidence="6" id="KW-1185">Reference proteome</keyword>
<dbReference type="Pfam" id="PF02562">
    <property type="entry name" value="PhoH"/>
    <property type="match status" value="1"/>
</dbReference>
<dbReference type="SUPFAM" id="SSF52540">
    <property type="entry name" value="P-loop containing nucleoside triphosphate hydrolases"/>
    <property type="match status" value="1"/>
</dbReference>
<dbReference type="PANTHER" id="PTHR30473">
    <property type="entry name" value="PROTEIN PHOH"/>
    <property type="match status" value="1"/>
</dbReference>
<dbReference type="InterPro" id="IPR029060">
    <property type="entry name" value="PIN-like_dom_sf"/>
</dbReference>
<dbReference type="FunFam" id="3.40.50.300:FF:000013">
    <property type="entry name" value="PhoH family ATPase"/>
    <property type="match status" value="1"/>
</dbReference>
<evidence type="ECO:0000313" key="5">
    <source>
        <dbReference type="EMBL" id="SHI20965.1"/>
    </source>
</evidence>
<name>A0A1M5Z9Q5_9FIRM</name>
<dbReference type="Proteomes" id="UP000183995">
    <property type="component" value="Unassembled WGS sequence"/>
</dbReference>
<dbReference type="OrthoDB" id="9773137at2"/>
<organism evidence="5 6">
    <name type="scientific">Sporobacter termitidis DSM 10068</name>
    <dbReference type="NCBI Taxonomy" id="1123282"/>
    <lineage>
        <taxon>Bacteria</taxon>
        <taxon>Bacillati</taxon>
        <taxon>Bacillota</taxon>
        <taxon>Clostridia</taxon>
        <taxon>Eubacteriales</taxon>
        <taxon>Oscillospiraceae</taxon>
        <taxon>Sporobacter</taxon>
    </lineage>
</organism>
<evidence type="ECO:0000313" key="6">
    <source>
        <dbReference type="Proteomes" id="UP000183995"/>
    </source>
</evidence>
<dbReference type="InterPro" id="IPR002716">
    <property type="entry name" value="PIN_dom"/>
</dbReference>
<dbReference type="PANTHER" id="PTHR30473:SF2">
    <property type="entry name" value="PIN DOMAIN-CONTAINING PROTEIN"/>
    <property type="match status" value="1"/>
</dbReference>
<evidence type="ECO:0000256" key="1">
    <source>
        <dbReference type="ARBA" id="ARBA00022741"/>
    </source>
</evidence>
<dbReference type="InterPro" id="IPR027417">
    <property type="entry name" value="P-loop_NTPase"/>
</dbReference>
<evidence type="ECO:0000256" key="3">
    <source>
        <dbReference type="ARBA" id="ARBA00046345"/>
    </source>
</evidence>
<feature type="domain" description="PIN" evidence="4">
    <location>
        <begin position="3"/>
        <end position="128"/>
    </location>
</feature>
<dbReference type="GO" id="GO:0005829">
    <property type="term" value="C:cytosol"/>
    <property type="evidence" value="ECO:0007669"/>
    <property type="project" value="TreeGrafter"/>
</dbReference>
<dbReference type="InterPro" id="IPR051451">
    <property type="entry name" value="PhoH2-like"/>
</dbReference>
<gene>
    <name evidence="5" type="ORF">SAMN02745823_03429</name>
</gene>
<dbReference type="CDD" id="cd09883">
    <property type="entry name" value="PIN_VapC_PhoHL-ATPase"/>
    <property type="match status" value="1"/>
</dbReference>
<dbReference type="SMART" id="SM00670">
    <property type="entry name" value="PINc"/>
    <property type="match status" value="1"/>
</dbReference>
<dbReference type="STRING" id="1123282.SAMN02745823_03429"/>
<dbReference type="Gene3D" id="3.40.50.300">
    <property type="entry name" value="P-loop containing nucleotide triphosphate hydrolases"/>
    <property type="match status" value="1"/>
</dbReference>
<dbReference type="SUPFAM" id="SSF88723">
    <property type="entry name" value="PIN domain-like"/>
    <property type="match status" value="1"/>
</dbReference>
<protein>
    <submittedName>
        <fullName evidence="5">PhoH-like ATPase</fullName>
    </submittedName>
</protein>